<feature type="region of interest" description="Disordered" evidence="1">
    <location>
        <begin position="1"/>
        <end position="77"/>
    </location>
</feature>
<organism evidence="4 5">
    <name type="scientific">Hyaloscypha variabilis (strain UAMH 11265 / GT02V1 / F)</name>
    <name type="common">Meliniomyces variabilis</name>
    <dbReference type="NCBI Taxonomy" id="1149755"/>
    <lineage>
        <taxon>Eukaryota</taxon>
        <taxon>Fungi</taxon>
        <taxon>Dikarya</taxon>
        <taxon>Ascomycota</taxon>
        <taxon>Pezizomycotina</taxon>
        <taxon>Leotiomycetes</taxon>
        <taxon>Helotiales</taxon>
        <taxon>Hyaloscyphaceae</taxon>
        <taxon>Hyaloscypha</taxon>
        <taxon>Hyaloscypha variabilis</taxon>
    </lineage>
</organism>
<evidence type="ECO:0000256" key="1">
    <source>
        <dbReference type="SAM" id="MobiDB-lite"/>
    </source>
</evidence>
<dbReference type="AlphaFoldDB" id="A0A2J6REJ3"/>
<protein>
    <recommendedName>
        <fullName evidence="3">DUF6594 domain-containing protein</fullName>
    </recommendedName>
</protein>
<evidence type="ECO:0000256" key="2">
    <source>
        <dbReference type="SAM" id="Phobius"/>
    </source>
</evidence>
<dbReference type="PANTHER" id="PTHR34502">
    <property type="entry name" value="DUF6594 DOMAIN-CONTAINING PROTEIN-RELATED"/>
    <property type="match status" value="1"/>
</dbReference>
<dbReference type="InterPro" id="IPR046529">
    <property type="entry name" value="DUF6594"/>
</dbReference>
<gene>
    <name evidence="4" type="ORF">L207DRAFT_494059</name>
</gene>
<feature type="compositionally biased region" description="Basic and acidic residues" evidence="1">
    <location>
        <begin position="17"/>
        <end position="59"/>
    </location>
</feature>
<feature type="transmembrane region" description="Helical" evidence="2">
    <location>
        <begin position="231"/>
        <end position="251"/>
    </location>
</feature>
<evidence type="ECO:0000313" key="5">
    <source>
        <dbReference type="Proteomes" id="UP000235786"/>
    </source>
</evidence>
<feature type="transmembrane region" description="Helical" evidence="2">
    <location>
        <begin position="198"/>
        <end position="225"/>
    </location>
</feature>
<feature type="transmembrane region" description="Helical" evidence="2">
    <location>
        <begin position="258"/>
        <end position="274"/>
    </location>
</feature>
<dbReference type="Proteomes" id="UP000235786">
    <property type="component" value="Unassembled WGS sequence"/>
</dbReference>
<name>A0A2J6REJ3_HYAVF</name>
<dbReference type="PANTHER" id="PTHR34502:SF5">
    <property type="entry name" value="DUF6594 DOMAIN-CONTAINING PROTEIN"/>
    <property type="match status" value="1"/>
</dbReference>
<reference evidence="4 5" key="1">
    <citation type="submission" date="2016-04" db="EMBL/GenBank/DDBJ databases">
        <title>A degradative enzymes factory behind the ericoid mycorrhizal symbiosis.</title>
        <authorList>
            <consortium name="DOE Joint Genome Institute"/>
            <person name="Martino E."/>
            <person name="Morin E."/>
            <person name="Grelet G."/>
            <person name="Kuo A."/>
            <person name="Kohler A."/>
            <person name="Daghino S."/>
            <person name="Barry K."/>
            <person name="Choi C."/>
            <person name="Cichocki N."/>
            <person name="Clum A."/>
            <person name="Copeland A."/>
            <person name="Hainaut M."/>
            <person name="Haridas S."/>
            <person name="Labutti K."/>
            <person name="Lindquist E."/>
            <person name="Lipzen A."/>
            <person name="Khouja H.-R."/>
            <person name="Murat C."/>
            <person name="Ohm R."/>
            <person name="Olson A."/>
            <person name="Spatafora J."/>
            <person name="Veneault-Fourrey C."/>
            <person name="Henrissat B."/>
            <person name="Grigoriev I."/>
            <person name="Martin F."/>
            <person name="Perotto S."/>
        </authorList>
    </citation>
    <scope>NUCLEOTIDE SEQUENCE [LARGE SCALE GENOMIC DNA]</scope>
    <source>
        <strain evidence="4 5">F</strain>
    </source>
</reference>
<proteinExistence type="predicted"/>
<feature type="domain" description="DUF6594" evidence="3">
    <location>
        <begin position="53"/>
        <end position="270"/>
    </location>
</feature>
<dbReference type="Pfam" id="PF20237">
    <property type="entry name" value="DUF6594"/>
    <property type="match status" value="1"/>
</dbReference>
<evidence type="ECO:0000259" key="3">
    <source>
        <dbReference type="Pfam" id="PF20237"/>
    </source>
</evidence>
<accession>A0A2J6REJ3</accession>
<keyword evidence="5" id="KW-1185">Reference proteome</keyword>
<sequence length="275" mass="30946">MNSGQSNEPEELSDSGRGSDHKSRQPKKSSREPNTEHHSSHSHTEKKHGTYQDQDDRTRPIQPAQFAGPSDRPLHNDAPLLQRHLVHQIRTKLEKYNKALEQVAFTFGLAKPERLDIVDLQEWLRREGFGNDFLADVEKDIWSPDYDHDRVSLSLKPGEYDDTFSTTVSKHVISVLNWIYGFLGRKSSGQMFQWNDSWLFSAISLVSTTLAACLPVLAILALYKLEGVQKGWQIGIIGFFSAFCATALALARAKRTDVFLATSAFAAVMVVFIKA</sequence>
<dbReference type="OrthoDB" id="5342093at2759"/>
<keyword evidence="2" id="KW-0472">Membrane</keyword>
<keyword evidence="2" id="KW-1133">Transmembrane helix</keyword>
<evidence type="ECO:0000313" key="4">
    <source>
        <dbReference type="EMBL" id="PMD36913.1"/>
    </source>
</evidence>
<keyword evidence="2" id="KW-0812">Transmembrane</keyword>
<dbReference type="EMBL" id="KZ613950">
    <property type="protein sequence ID" value="PMD36913.1"/>
    <property type="molecule type" value="Genomic_DNA"/>
</dbReference>